<keyword evidence="3" id="KW-0238">DNA-binding</keyword>
<dbReference type="InterPro" id="IPR036864">
    <property type="entry name" value="Zn2-C6_fun-type_DNA-bd_sf"/>
</dbReference>
<reference evidence="8 9" key="1">
    <citation type="submission" date="2024-07" db="EMBL/GenBank/DDBJ databases">
        <title>Section-level genome sequencing and comparative genomics of Aspergillus sections Usti and Cavernicolus.</title>
        <authorList>
            <consortium name="Lawrence Berkeley National Laboratory"/>
            <person name="Nybo J.L."/>
            <person name="Vesth T.C."/>
            <person name="Theobald S."/>
            <person name="Frisvad J.C."/>
            <person name="Larsen T.O."/>
            <person name="Kjaerboelling I."/>
            <person name="Rothschild-Mancinelli K."/>
            <person name="Lyhne E.K."/>
            <person name="Kogle M.E."/>
            <person name="Barry K."/>
            <person name="Clum A."/>
            <person name="Na H."/>
            <person name="Ledsgaard L."/>
            <person name="Lin J."/>
            <person name="Lipzen A."/>
            <person name="Kuo A."/>
            <person name="Riley R."/>
            <person name="Mondo S."/>
            <person name="Labutti K."/>
            <person name="Haridas S."/>
            <person name="Pangalinan J."/>
            <person name="Salamov A.A."/>
            <person name="Simmons B.A."/>
            <person name="Magnuson J.K."/>
            <person name="Chen J."/>
            <person name="Drula E."/>
            <person name="Henrissat B."/>
            <person name="Wiebenga A."/>
            <person name="Lubbers R.J."/>
            <person name="Gomes A.C."/>
            <person name="Makela M.R."/>
            <person name="Stajich J."/>
            <person name="Grigoriev I.V."/>
            <person name="Mortensen U.H."/>
            <person name="De Vries R.P."/>
            <person name="Baker S.E."/>
            <person name="Andersen M.R."/>
        </authorList>
    </citation>
    <scope>NUCLEOTIDE SEQUENCE [LARGE SCALE GENOMIC DNA]</scope>
    <source>
        <strain evidence="8 9">CBS 209.92</strain>
    </source>
</reference>
<gene>
    <name evidence="8" type="ORF">BJX66DRAFT_331289</name>
</gene>
<comment type="caution">
    <text evidence="8">The sequence shown here is derived from an EMBL/GenBank/DDBJ whole genome shotgun (WGS) entry which is preliminary data.</text>
</comment>
<evidence type="ECO:0000256" key="3">
    <source>
        <dbReference type="ARBA" id="ARBA00023125"/>
    </source>
</evidence>
<keyword evidence="5" id="KW-0539">Nucleus</keyword>
<feature type="region of interest" description="Disordered" evidence="6">
    <location>
        <begin position="686"/>
        <end position="705"/>
    </location>
</feature>
<dbReference type="SMART" id="SM00066">
    <property type="entry name" value="GAL4"/>
    <property type="match status" value="1"/>
</dbReference>
<dbReference type="SMART" id="SM00906">
    <property type="entry name" value="Fungal_trans"/>
    <property type="match status" value="1"/>
</dbReference>
<feature type="region of interest" description="Disordered" evidence="6">
    <location>
        <begin position="57"/>
        <end position="112"/>
    </location>
</feature>
<dbReference type="InterPro" id="IPR052761">
    <property type="entry name" value="Fungal_Detox/Toxin_TFs"/>
</dbReference>
<evidence type="ECO:0000259" key="7">
    <source>
        <dbReference type="PROSITE" id="PS50048"/>
    </source>
</evidence>
<dbReference type="Gene3D" id="4.10.240.10">
    <property type="entry name" value="Zn(2)-C6 fungal-type DNA-binding domain"/>
    <property type="match status" value="1"/>
</dbReference>
<dbReference type="Pfam" id="PF04082">
    <property type="entry name" value="Fungal_trans"/>
    <property type="match status" value="1"/>
</dbReference>
<evidence type="ECO:0000256" key="5">
    <source>
        <dbReference type="ARBA" id="ARBA00023242"/>
    </source>
</evidence>
<dbReference type="SUPFAM" id="SSF57701">
    <property type="entry name" value="Zn2/Cys6 DNA-binding domain"/>
    <property type="match status" value="1"/>
</dbReference>
<dbReference type="InterPro" id="IPR007219">
    <property type="entry name" value="XnlR_reg_dom"/>
</dbReference>
<dbReference type="Proteomes" id="UP001610563">
    <property type="component" value="Unassembled WGS sequence"/>
</dbReference>
<keyword evidence="4" id="KW-0804">Transcription</keyword>
<name>A0ABR4GR88_9EURO</name>
<dbReference type="PANTHER" id="PTHR47425">
    <property type="entry name" value="FARB-RELATED"/>
    <property type="match status" value="1"/>
</dbReference>
<sequence>MSSRRTPRASIACTKCRLRKVRCDVAYRGHPCVNCKLDQEECIVQLRGRQSRLRLEIGVPDQSSSNATSASASASASEPVSRSEKDTKPKAPRCPPRKKAAHPNSTSISSSTTATAATDIAFQAYPFIRSEFLSRLNQDEICYLDSQSCFRLPVASPWQGMLHAYFEHINPLVPVLDEASFWQTVRENGASSTLSLFVVQAILFAACPFASRRTIRECGFANCRKARAAFYRRAKLLYRLESELRPIEIIQGTLLLSLCSSAQTSSPVNSVWLSIAVQHARTLGVHHHQHTPVSQGTTLCPDWLELKRLWWVCLVRDRIIALAHRRPLQIAVNNWDAELELLSSQEVYEAMCRSEVHSAPARQGLFAVFEAVLRLCVPLTGILALGGASESGNGNGNGNAFLGLNLSLELDQTDACAEALRQWRDETKARFETCYRAGTPVDSIAMHDHLLQIYYHSAYLHILNSKIKAASTRQQHALHAQDALAGIGNAVETTIESIATSLSILAKRRLTQYIPNSIIMCAVPSVVLDAVYLKTTTTSTTTTTIPTQIPNAEQFTMHLQSKSNTARARIQTFYETTLALQTRYNNVHPVTDVITKVVDLLDGPNTYNSTSAAAEVPTSHLSASVYGSVYSCGGNGGTSIAMRMRHPRACWNWNDLVASQPRYYLAVLRALDLVLSTGRAPAGSLVLDDAGSEPGSRSGIMSKPARAPAPMSISVLISEGSALTPVPPLPTIGCSVANTNLDGYQCAEADMSIGPDADSGTEVDMFAKSPSIAIEPGPDTVVPTPLLLLQPPQPQPLQADPVLRDIFGLCRDLDIETLLIFAR</sequence>
<keyword evidence="2" id="KW-0805">Transcription regulation</keyword>
<dbReference type="InterPro" id="IPR001138">
    <property type="entry name" value="Zn2Cys6_DnaBD"/>
</dbReference>
<dbReference type="EMBL" id="JBFTWV010000001">
    <property type="protein sequence ID" value="KAL2801104.1"/>
    <property type="molecule type" value="Genomic_DNA"/>
</dbReference>
<dbReference type="Pfam" id="PF00172">
    <property type="entry name" value="Zn_clus"/>
    <property type="match status" value="1"/>
</dbReference>
<dbReference type="PROSITE" id="PS50048">
    <property type="entry name" value="ZN2_CY6_FUNGAL_2"/>
    <property type="match status" value="1"/>
</dbReference>
<dbReference type="CDD" id="cd00067">
    <property type="entry name" value="GAL4"/>
    <property type="match status" value="1"/>
</dbReference>
<proteinExistence type="predicted"/>
<dbReference type="PANTHER" id="PTHR47425:SF2">
    <property type="entry name" value="FARB-RELATED"/>
    <property type="match status" value="1"/>
</dbReference>
<evidence type="ECO:0000256" key="2">
    <source>
        <dbReference type="ARBA" id="ARBA00023015"/>
    </source>
</evidence>
<evidence type="ECO:0000313" key="9">
    <source>
        <dbReference type="Proteomes" id="UP001610563"/>
    </source>
</evidence>
<protein>
    <submittedName>
        <fullName evidence="8">Fungal-specific transcription factor domain-containing protein</fullName>
    </submittedName>
</protein>
<evidence type="ECO:0000256" key="6">
    <source>
        <dbReference type="SAM" id="MobiDB-lite"/>
    </source>
</evidence>
<keyword evidence="9" id="KW-1185">Reference proteome</keyword>
<keyword evidence="1" id="KW-0479">Metal-binding</keyword>
<evidence type="ECO:0000313" key="8">
    <source>
        <dbReference type="EMBL" id="KAL2801104.1"/>
    </source>
</evidence>
<dbReference type="PROSITE" id="PS00463">
    <property type="entry name" value="ZN2_CY6_FUNGAL_1"/>
    <property type="match status" value="1"/>
</dbReference>
<evidence type="ECO:0000256" key="1">
    <source>
        <dbReference type="ARBA" id="ARBA00022723"/>
    </source>
</evidence>
<evidence type="ECO:0000256" key="4">
    <source>
        <dbReference type="ARBA" id="ARBA00023163"/>
    </source>
</evidence>
<accession>A0ABR4GR88</accession>
<feature type="domain" description="Zn(2)-C6 fungal-type" evidence="7">
    <location>
        <begin position="12"/>
        <end position="44"/>
    </location>
</feature>
<feature type="compositionally biased region" description="Low complexity" evidence="6">
    <location>
        <begin position="63"/>
        <end position="80"/>
    </location>
</feature>
<dbReference type="CDD" id="cd12148">
    <property type="entry name" value="fungal_TF_MHR"/>
    <property type="match status" value="1"/>
</dbReference>
<organism evidence="8 9">
    <name type="scientific">Aspergillus keveii</name>
    <dbReference type="NCBI Taxonomy" id="714993"/>
    <lineage>
        <taxon>Eukaryota</taxon>
        <taxon>Fungi</taxon>
        <taxon>Dikarya</taxon>
        <taxon>Ascomycota</taxon>
        <taxon>Pezizomycotina</taxon>
        <taxon>Eurotiomycetes</taxon>
        <taxon>Eurotiomycetidae</taxon>
        <taxon>Eurotiales</taxon>
        <taxon>Aspergillaceae</taxon>
        <taxon>Aspergillus</taxon>
        <taxon>Aspergillus subgen. Nidulantes</taxon>
    </lineage>
</organism>